<evidence type="ECO:0000313" key="12">
    <source>
        <dbReference type="EMBL" id="ADY45842.1"/>
    </source>
</evidence>
<evidence type="ECO:0000256" key="8">
    <source>
        <dbReference type="PROSITE-ProRule" id="PRU10141"/>
    </source>
</evidence>
<organism evidence="12">
    <name type="scientific">Ascaris suum</name>
    <name type="common">Pig roundworm</name>
    <name type="synonym">Ascaris lumbricoides</name>
    <dbReference type="NCBI Taxonomy" id="6253"/>
    <lineage>
        <taxon>Eukaryota</taxon>
        <taxon>Metazoa</taxon>
        <taxon>Ecdysozoa</taxon>
        <taxon>Nematoda</taxon>
        <taxon>Chromadorea</taxon>
        <taxon>Rhabditida</taxon>
        <taxon>Spirurina</taxon>
        <taxon>Ascaridomorpha</taxon>
        <taxon>Ascaridoidea</taxon>
        <taxon>Ascarididae</taxon>
        <taxon>Ascaris</taxon>
    </lineage>
</organism>
<dbReference type="PROSITE" id="PS00107">
    <property type="entry name" value="PROTEIN_KINASE_ATP"/>
    <property type="match status" value="1"/>
</dbReference>
<proteinExistence type="evidence at transcript level"/>
<dbReference type="CDD" id="cd00192">
    <property type="entry name" value="PTKc"/>
    <property type="match status" value="1"/>
</dbReference>
<dbReference type="PANTHER" id="PTHR24418">
    <property type="entry name" value="TYROSINE-PROTEIN KINASE"/>
    <property type="match status" value="1"/>
</dbReference>
<dbReference type="SUPFAM" id="SSF56112">
    <property type="entry name" value="Protein kinase-like (PK-like)"/>
    <property type="match status" value="1"/>
</dbReference>
<dbReference type="InterPro" id="IPR036860">
    <property type="entry name" value="SH2_dom_sf"/>
</dbReference>
<dbReference type="InterPro" id="IPR017441">
    <property type="entry name" value="Protein_kinase_ATP_BS"/>
</dbReference>
<name>F1L6T8_ASCSU</name>
<evidence type="ECO:0000256" key="2">
    <source>
        <dbReference type="ARBA" id="ARBA00022741"/>
    </source>
</evidence>
<keyword evidence="3 9" id="KW-0418">Kinase</keyword>
<dbReference type="InterPro" id="IPR035849">
    <property type="entry name" value="Fes/Fps/Fer_SH2"/>
</dbReference>
<dbReference type="Gene3D" id="1.10.510.10">
    <property type="entry name" value="Transferase(Phosphotransferase) domain 1"/>
    <property type="match status" value="1"/>
</dbReference>
<dbReference type="GO" id="GO:0004715">
    <property type="term" value="F:non-membrane spanning protein tyrosine kinase activity"/>
    <property type="evidence" value="ECO:0007669"/>
    <property type="project" value="UniProtKB-EC"/>
</dbReference>
<dbReference type="SMART" id="SM00252">
    <property type="entry name" value="SH2"/>
    <property type="match status" value="1"/>
</dbReference>
<dbReference type="InterPro" id="IPR011009">
    <property type="entry name" value="Kinase-like_dom_sf"/>
</dbReference>
<dbReference type="InterPro" id="IPR008266">
    <property type="entry name" value="Tyr_kinase_AS"/>
</dbReference>
<feature type="domain" description="SH2" evidence="10">
    <location>
        <begin position="17"/>
        <end position="110"/>
    </location>
</feature>
<dbReference type="PROSITE" id="PS50011">
    <property type="entry name" value="PROTEIN_KINASE_DOM"/>
    <property type="match status" value="1"/>
</dbReference>
<dbReference type="InterPro" id="IPR000719">
    <property type="entry name" value="Prot_kinase_dom"/>
</dbReference>
<reference evidence="12" key="1">
    <citation type="journal article" date="2011" name="Genome Res.">
        <title>Deep small RNA sequencing from the nematode Ascaris reveals conservation, functional diversification, and novel developmental profiles.</title>
        <authorList>
            <person name="Wang J."/>
            <person name="Czech B."/>
            <person name="Crunk A."/>
            <person name="Wallace A."/>
            <person name="Mitreva M."/>
            <person name="Hannon G.J."/>
            <person name="Davis R.E."/>
        </authorList>
    </citation>
    <scope>NUCLEOTIDE SEQUENCE</scope>
</reference>
<comment type="catalytic activity">
    <reaction evidence="6 9">
        <text>L-tyrosyl-[protein] + ATP = O-phospho-L-tyrosyl-[protein] + ADP + H(+)</text>
        <dbReference type="Rhea" id="RHEA:10596"/>
        <dbReference type="Rhea" id="RHEA-COMP:10136"/>
        <dbReference type="Rhea" id="RHEA-COMP:20101"/>
        <dbReference type="ChEBI" id="CHEBI:15378"/>
        <dbReference type="ChEBI" id="CHEBI:30616"/>
        <dbReference type="ChEBI" id="CHEBI:46858"/>
        <dbReference type="ChEBI" id="CHEBI:61978"/>
        <dbReference type="ChEBI" id="CHEBI:456216"/>
        <dbReference type="EC" id="2.7.10.2"/>
    </reaction>
</comment>
<dbReference type="FunFam" id="1.10.510.10:FF:000974">
    <property type="entry name" value="Tyrosine-protein kinase"/>
    <property type="match status" value="1"/>
</dbReference>
<sequence>MTAEETDATAEEYVLQYFHGALPDVDADKLLVHQGDFLIQSRHDANNSRDRLILAIRKGSRVRRFDIQRCVHGVRILGKSFASIQAMVEHYHSKNLETARGELLRLRHAIPKGRHYLSHHDIKLIQKIGSGAYGTVYRGLLIKDNRAIAVKRIGSDGEIEKGLKRMMKEARVMQLYEHPNIVKFYGFVIDRPPYLLAMELCTGGSVEDKLRHSGQNITIARRIDMCCQASRGLSYLHQKSCIHRDIATRNCLLAGAVLKLADFGMCRPKPVYKIDLSKPQNIRWLAPEVWHTGETCFATDIYAFGIMLWEFFEIPYNIPYSNWKAITVKERVMCGYRMPAPKSMPPLLSALMRKCCDQQPDARPTAIELRRHLERINEIPIILIYKMRDL</sequence>
<dbReference type="InterPro" id="IPR000980">
    <property type="entry name" value="SH2"/>
</dbReference>
<evidence type="ECO:0000259" key="10">
    <source>
        <dbReference type="PROSITE" id="PS50001"/>
    </source>
</evidence>
<feature type="binding site" evidence="8">
    <location>
        <position position="151"/>
    </location>
    <ligand>
        <name>ATP</name>
        <dbReference type="ChEBI" id="CHEBI:30616"/>
    </ligand>
</feature>
<dbReference type="PROSITE" id="PS00109">
    <property type="entry name" value="PROTEIN_KINASE_TYR"/>
    <property type="match status" value="1"/>
</dbReference>
<protein>
    <recommendedName>
        <fullName evidence="9">Tyrosine-protein kinase</fullName>
        <ecNumber evidence="9">2.7.10.2</ecNumber>
    </recommendedName>
</protein>
<dbReference type="GO" id="GO:0005524">
    <property type="term" value="F:ATP binding"/>
    <property type="evidence" value="ECO:0007669"/>
    <property type="project" value="UniProtKB-UniRule"/>
</dbReference>
<keyword evidence="7" id="KW-0727">SH2 domain</keyword>
<keyword evidence="5 9" id="KW-0829">Tyrosine-protein kinase</keyword>
<accession>F1L6T8</accession>
<evidence type="ECO:0000256" key="5">
    <source>
        <dbReference type="ARBA" id="ARBA00023137"/>
    </source>
</evidence>
<keyword evidence="1 9" id="KW-0808">Transferase</keyword>
<dbReference type="InterPro" id="IPR050198">
    <property type="entry name" value="Non-receptor_tyrosine_kinases"/>
</dbReference>
<dbReference type="InterPro" id="IPR001245">
    <property type="entry name" value="Ser-Thr/Tyr_kinase_cat_dom"/>
</dbReference>
<evidence type="ECO:0000256" key="4">
    <source>
        <dbReference type="ARBA" id="ARBA00022840"/>
    </source>
</evidence>
<dbReference type="Gene3D" id="3.30.505.10">
    <property type="entry name" value="SH2 domain"/>
    <property type="match status" value="1"/>
</dbReference>
<dbReference type="CDD" id="cd10361">
    <property type="entry name" value="SH2_Fps_family"/>
    <property type="match status" value="1"/>
</dbReference>
<evidence type="ECO:0000256" key="1">
    <source>
        <dbReference type="ARBA" id="ARBA00022679"/>
    </source>
</evidence>
<dbReference type="EMBL" id="JI172611">
    <property type="protein sequence ID" value="ADY45842.1"/>
    <property type="molecule type" value="mRNA"/>
</dbReference>
<evidence type="ECO:0000256" key="3">
    <source>
        <dbReference type="ARBA" id="ARBA00022777"/>
    </source>
</evidence>
<evidence type="ECO:0000256" key="6">
    <source>
        <dbReference type="ARBA" id="ARBA00051245"/>
    </source>
</evidence>
<keyword evidence="2 8" id="KW-0547">Nucleotide-binding</keyword>
<evidence type="ECO:0000259" key="11">
    <source>
        <dbReference type="PROSITE" id="PS50011"/>
    </source>
</evidence>
<comment type="similarity">
    <text evidence="9">Belongs to the protein kinase superfamily. Tyr protein kinase family.</text>
</comment>
<evidence type="ECO:0000256" key="9">
    <source>
        <dbReference type="RuleBase" id="RU362096"/>
    </source>
</evidence>
<dbReference type="EC" id="2.7.10.2" evidence="9"/>
<dbReference type="Pfam" id="PF00017">
    <property type="entry name" value="SH2"/>
    <property type="match status" value="1"/>
</dbReference>
<keyword evidence="4 8" id="KW-0067">ATP-binding</keyword>
<dbReference type="Pfam" id="PF07714">
    <property type="entry name" value="PK_Tyr_Ser-Thr"/>
    <property type="match status" value="1"/>
</dbReference>
<dbReference type="PROSITE" id="PS50001">
    <property type="entry name" value="SH2"/>
    <property type="match status" value="1"/>
</dbReference>
<dbReference type="PRINTS" id="PR00109">
    <property type="entry name" value="TYRKINASE"/>
</dbReference>
<feature type="domain" description="Protein kinase" evidence="11">
    <location>
        <begin position="122"/>
        <end position="375"/>
    </location>
</feature>
<dbReference type="InterPro" id="IPR020635">
    <property type="entry name" value="Tyr_kinase_cat_dom"/>
</dbReference>
<dbReference type="AlphaFoldDB" id="F1L6T8"/>
<evidence type="ECO:0000256" key="7">
    <source>
        <dbReference type="PROSITE-ProRule" id="PRU00191"/>
    </source>
</evidence>
<dbReference type="SUPFAM" id="SSF55550">
    <property type="entry name" value="SH2 domain"/>
    <property type="match status" value="1"/>
</dbReference>
<dbReference type="SMART" id="SM00219">
    <property type="entry name" value="TyrKc"/>
    <property type="match status" value="1"/>
</dbReference>